<protein>
    <submittedName>
        <fullName evidence="1">Uncharacterized protein</fullName>
    </submittedName>
</protein>
<dbReference type="AlphaFoldDB" id="A0A545UJP2"/>
<dbReference type="EMBL" id="VIKS01000001">
    <property type="protein sequence ID" value="TQV89682.1"/>
    <property type="molecule type" value="Genomic_DNA"/>
</dbReference>
<dbReference type="Proteomes" id="UP000315439">
    <property type="component" value="Unassembled WGS sequence"/>
</dbReference>
<dbReference type="RefSeq" id="WP_142891746.1">
    <property type="nucleotide sequence ID" value="NZ_ML660160.1"/>
</dbReference>
<keyword evidence="2" id="KW-1185">Reference proteome</keyword>
<organism evidence="1 2">
    <name type="scientific">Aliikangiella coralliicola</name>
    <dbReference type="NCBI Taxonomy" id="2592383"/>
    <lineage>
        <taxon>Bacteria</taxon>
        <taxon>Pseudomonadati</taxon>
        <taxon>Pseudomonadota</taxon>
        <taxon>Gammaproteobacteria</taxon>
        <taxon>Oceanospirillales</taxon>
        <taxon>Pleioneaceae</taxon>
        <taxon>Aliikangiella</taxon>
    </lineage>
</organism>
<comment type="caution">
    <text evidence="1">The sequence shown here is derived from an EMBL/GenBank/DDBJ whole genome shotgun (WGS) entry which is preliminary data.</text>
</comment>
<sequence length="122" mass="13315">MPQPLSVSFTFNNGTITCANPSVTAQKGQDITFSMSNDSPTPLNNSTTVKDWGLYFNNPFSLADEQKYAFGDVSKTGTLQVQTDGAVNVPAYNSYIVYVQTEDDVYHVLDPMIVVSDGDDDD</sequence>
<evidence type="ECO:0000313" key="2">
    <source>
        <dbReference type="Proteomes" id="UP000315439"/>
    </source>
</evidence>
<gene>
    <name evidence="1" type="ORF">FLL46_02030</name>
</gene>
<reference evidence="1 2" key="1">
    <citation type="submission" date="2019-07" db="EMBL/GenBank/DDBJ databases">
        <title>Draft genome for Aliikangiella sp. M105.</title>
        <authorList>
            <person name="Wang G."/>
        </authorList>
    </citation>
    <scope>NUCLEOTIDE SEQUENCE [LARGE SCALE GENOMIC DNA]</scope>
    <source>
        <strain evidence="1 2">M105</strain>
    </source>
</reference>
<dbReference type="OrthoDB" id="5767434at2"/>
<accession>A0A545UJP2</accession>
<proteinExistence type="predicted"/>
<evidence type="ECO:0000313" key="1">
    <source>
        <dbReference type="EMBL" id="TQV89682.1"/>
    </source>
</evidence>
<name>A0A545UJP2_9GAMM</name>